<evidence type="ECO:0000313" key="2">
    <source>
        <dbReference type="EMBL" id="KAF5804878.1"/>
    </source>
</evidence>
<reference evidence="2" key="2">
    <citation type="submission" date="2020-06" db="EMBL/GenBank/DDBJ databases">
        <title>Helianthus annuus Genome sequencing and assembly Release 2.</title>
        <authorList>
            <person name="Gouzy J."/>
            <person name="Langlade N."/>
            <person name="Munos S."/>
        </authorList>
    </citation>
    <scope>NUCLEOTIDE SEQUENCE</scope>
    <source>
        <tissue evidence="2">Leaves</tissue>
    </source>
</reference>
<gene>
    <name evidence="2" type="ORF">HanXRQr2_Chr05g0202311</name>
</gene>
<protein>
    <submittedName>
        <fullName evidence="2">Uncharacterized protein</fullName>
    </submittedName>
</protein>
<feature type="compositionally biased region" description="Low complexity" evidence="1">
    <location>
        <begin position="1"/>
        <end position="10"/>
    </location>
</feature>
<evidence type="ECO:0000256" key="1">
    <source>
        <dbReference type="SAM" id="MobiDB-lite"/>
    </source>
</evidence>
<keyword evidence="3" id="KW-1185">Reference proteome</keyword>
<dbReference type="Gramene" id="mRNA:HanXRQr2_Chr05g0202311">
    <property type="protein sequence ID" value="CDS:HanXRQr2_Chr05g0202311.1"/>
    <property type="gene ID" value="HanXRQr2_Chr05g0202311"/>
</dbReference>
<name>A0A9K3NMP7_HELAN</name>
<dbReference type="EMBL" id="MNCJ02000320">
    <property type="protein sequence ID" value="KAF5804878.1"/>
    <property type="molecule type" value="Genomic_DNA"/>
</dbReference>
<sequence>MMAGEGSSSGTKRKRRRTRVAREQPAADTPLRMVEYRDDGIPHGQSTVLLDSPLLLFAYDTDEYYRLDVIKKPKLLDFRRIDWDLVRQLGQVDRLEQLLGPKLRMALDCDAPQYYELALEFHSTFQYRHLGGFDKPDVVLFVLGKKRSSI</sequence>
<comment type="caution">
    <text evidence="2">The sequence shown here is derived from an EMBL/GenBank/DDBJ whole genome shotgun (WGS) entry which is preliminary data.</text>
</comment>
<feature type="region of interest" description="Disordered" evidence="1">
    <location>
        <begin position="1"/>
        <end position="25"/>
    </location>
</feature>
<accession>A0A9K3NMP7</accession>
<proteinExistence type="predicted"/>
<reference evidence="2" key="1">
    <citation type="journal article" date="2017" name="Nature">
        <title>The sunflower genome provides insights into oil metabolism, flowering and Asterid evolution.</title>
        <authorList>
            <person name="Badouin H."/>
            <person name="Gouzy J."/>
            <person name="Grassa C.J."/>
            <person name="Murat F."/>
            <person name="Staton S.E."/>
            <person name="Cottret L."/>
            <person name="Lelandais-Briere C."/>
            <person name="Owens G.L."/>
            <person name="Carrere S."/>
            <person name="Mayjonade B."/>
            <person name="Legrand L."/>
            <person name="Gill N."/>
            <person name="Kane N.C."/>
            <person name="Bowers J.E."/>
            <person name="Hubner S."/>
            <person name="Bellec A."/>
            <person name="Berard A."/>
            <person name="Berges H."/>
            <person name="Blanchet N."/>
            <person name="Boniface M.C."/>
            <person name="Brunel D."/>
            <person name="Catrice O."/>
            <person name="Chaidir N."/>
            <person name="Claudel C."/>
            <person name="Donnadieu C."/>
            <person name="Faraut T."/>
            <person name="Fievet G."/>
            <person name="Helmstetter N."/>
            <person name="King M."/>
            <person name="Knapp S.J."/>
            <person name="Lai Z."/>
            <person name="Le Paslier M.C."/>
            <person name="Lippi Y."/>
            <person name="Lorenzon L."/>
            <person name="Mandel J.R."/>
            <person name="Marage G."/>
            <person name="Marchand G."/>
            <person name="Marquand E."/>
            <person name="Bret-Mestries E."/>
            <person name="Morien E."/>
            <person name="Nambeesan S."/>
            <person name="Nguyen T."/>
            <person name="Pegot-Espagnet P."/>
            <person name="Pouilly N."/>
            <person name="Raftis F."/>
            <person name="Sallet E."/>
            <person name="Schiex T."/>
            <person name="Thomas J."/>
            <person name="Vandecasteele C."/>
            <person name="Vares D."/>
            <person name="Vear F."/>
            <person name="Vautrin S."/>
            <person name="Crespi M."/>
            <person name="Mangin B."/>
            <person name="Burke J.M."/>
            <person name="Salse J."/>
            <person name="Munos S."/>
            <person name="Vincourt P."/>
            <person name="Rieseberg L.H."/>
            <person name="Langlade N.B."/>
        </authorList>
    </citation>
    <scope>NUCLEOTIDE SEQUENCE</scope>
    <source>
        <tissue evidence="2">Leaves</tissue>
    </source>
</reference>
<dbReference type="AlphaFoldDB" id="A0A9K3NMP7"/>
<evidence type="ECO:0000313" key="3">
    <source>
        <dbReference type="Proteomes" id="UP000215914"/>
    </source>
</evidence>
<dbReference type="Proteomes" id="UP000215914">
    <property type="component" value="Unassembled WGS sequence"/>
</dbReference>
<organism evidence="2 3">
    <name type="scientific">Helianthus annuus</name>
    <name type="common">Common sunflower</name>
    <dbReference type="NCBI Taxonomy" id="4232"/>
    <lineage>
        <taxon>Eukaryota</taxon>
        <taxon>Viridiplantae</taxon>
        <taxon>Streptophyta</taxon>
        <taxon>Embryophyta</taxon>
        <taxon>Tracheophyta</taxon>
        <taxon>Spermatophyta</taxon>
        <taxon>Magnoliopsida</taxon>
        <taxon>eudicotyledons</taxon>
        <taxon>Gunneridae</taxon>
        <taxon>Pentapetalae</taxon>
        <taxon>asterids</taxon>
        <taxon>campanulids</taxon>
        <taxon>Asterales</taxon>
        <taxon>Asteraceae</taxon>
        <taxon>Asteroideae</taxon>
        <taxon>Heliantheae alliance</taxon>
        <taxon>Heliantheae</taxon>
        <taxon>Helianthus</taxon>
    </lineage>
</organism>